<feature type="domain" description="FAD/NAD(P)-binding" evidence="1">
    <location>
        <begin position="45"/>
        <end position="232"/>
    </location>
</feature>
<dbReference type="Pfam" id="PF07992">
    <property type="entry name" value="Pyr_redox_2"/>
    <property type="match status" value="1"/>
</dbReference>
<accession>A0A447RMW2</accession>
<keyword evidence="2" id="KW-0560">Oxidoreductase</keyword>
<dbReference type="InterPro" id="IPR036188">
    <property type="entry name" value="FAD/NAD-bd_sf"/>
</dbReference>
<sequence>MKAPAPCAMKAGQSPSGNIERYISDQALASGWRPDLSQVKPSGKRVAIIGAGPAGLACADMLVRHGVQPVVFDRHPEIGGLLTFGIPAFKLDKSLLARRRAIFSEMGIRFELNCEVGKDISMATLLADYDAVFVGAGTYRSMKAGLPNEEAPGVYDALPFLIANTKQVMGLAASAQEPYVNTAGLNVVVLGGGDTAMDCVRTALRHGARQVTCAYRRDEANMPGSKKEVKNAREEGALL</sequence>
<dbReference type="EMBL" id="LR134162">
    <property type="protein sequence ID" value="VEB01162.1"/>
    <property type="molecule type" value="Genomic_DNA"/>
</dbReference>
<dbReference type="Proteomes" id="UP000282433">
    <property type="component" value="Chromosome"/>
</dbReference>
<dbReference type="AlphaFoldDB" id="A0A447RMW2"/>
<dbReference type="PANTHER" id="PTHR42783:SF1">
    <property type="entry name" value="OXIDOREDUCTASE AEGA-RELATED"/>
    <property type="match status" value="1"/>
</dbReference>
<evidence type="ECO:0000259" key="1">
    <source>
        <dbReference type="Pfam" id="PF07992"/>
    </source>
</evidence>
<dbReference type="EC" id="1.4.1.13" evidence="2"/>
<dbReference type="PRINTS" id="PR00419">
    <property type="entry name" value="ADXRDTASE"/>
</dbReference>
<dbReference type="InterPro" id="IPR023753">
    <property type="entry name" value="FAD/NAD-binding_dom"/>
</dbReference>
<proteinExistence type="predicted"/>
<reference evidence="2 3" key="1">
    <citation type="submission" date="2018-12" db="EMBL/GenBank/DDBJ databases">
        <authorList>
            <consortium name="Pathogen Informatics"/>
        </authorList>
    </citation>
    <scope>NUCLEOTIDE SEQUENCE [LARGE SCALE GENOMIC DNA]</scope>
    <source>
        <strain evidence="2 3">NCTC13635</strain>
    </source>
</reference>
<dbReference type="PANTHER" id="PTHR42783">
    <property type="entry name" value="GLUTAMATE SYNTHASE [NADPH] SMALL CHAIN"/>
    <property type="match status" value="1"/>
</dbReference>
<dbReference type="SUPFAM" id="SSF51971">
    <property type="entry name" value="Nucleotide-binding domain"/>
    <property type="match status" value="1"/>
</dbReference>
<dbReference type="FunFam" id="3.50.50.60:FF:000077">
    <property type="entry name" value="Glutamate synthase small subunit"/>
    <property type="match status" value="1"/>
</dbReference>
<evidence type="ECO:0000313" key="2">
    <source>
        <dbReference type="EMBL" id="VEB01162.1"/>
    </source>
</evidence>
<dbReference type="GO" id="GO:0004355">
    <property type="term" value="F:glutamate synthase (NADPH) activity"/>
    <property type="evidence" value="ECO:0007669"/>
    <property type="project" value="UniProtKB-EC"/>
</dbReference>
<organism evidence="2 3">
    <name type="scientific">Klebsiella pneumoniae</name>
    <dbReference type="NCBI Taxonomy" id="573"/>
    <lineage>
        <taxon>Bacteria</taxon>
        <taxon>Pseudomonadati</taxon>
        <taxon>Pseudomonadota</taxon>
        <taxon>Gammaproteobacteria</taxon>
        <taxon>Enterobacterales</taxon>
        <taxon>Enterobacteriaceae</taxon>
        <taxon>Klebsiella/Raoultella group</taxon>
        <taxon>Klebsiella</taxon>
        <taxon>Klebsiella pneumoniae complex</taxon>
    </lineage>
</organism>
<name>A0A447RMW2_KLEPN</name>
<evidence type="ECO:0000313" key="3">
    <source>
        <dbReference type="Proteomes" id="UP000282433"/>
    </source>
</evidence>
<dbReference type="Gene3D" id="3.50.50.60">
    <property type="entry name" value="FAD/NAD(P)-binding domain"/>
    <property type="match status" value="2"/>
</dbReference>
<protein>
    <submittedName>
        <fullName evidence="2">Pyridine nucleotide-disulfide oxidoreductase family protein</fullName>
        <ecNumber evidence="2">1.4.1.13</ecNumber>
    </submittedName>
</protein>
<gene>
    <name evidence="2" type="primary">gltD_2</name>
    <name evidence="2" type="ORF">NCTC13635_01854</name>
</gene>